<comment type="caution">
    <text evidence="1">The sequence shown here is derived from an EMBL/GenBank/DDBJ whole genome shotgun (WGS) entry which is preliminary data.</text>
</comment>
<dbReference type="EMBL" id="RAVZ01000150">
    <property type="protein sequence ID" value="RKG84669.1"/>
    <property type="molecule type" value="Genomic_DNA"/>
</dbReference>
<proteinExistence type="predicted"/>
<evidence type="ECO:0000313" key="1">
    <source>
        <dbReference type="EMBL" id="RKG84669.1"/>
    </source>
</evidence>
<dbReference type="Proteomes" id="UP000268094">
    <property type="component" value="Unassembled WGS sequence"/>
</dbReference>
<sequence>MQGSELPREDAVMDKLDPLLESPGPLGWQNFTIDSFLDASASWAEASSDWDPRENPWRRCASILFAGKFYE</sequence>
<reference evidence="2" key="1">
    <citation type="submission" date="2018-09" db="EMBL/GenBank/DDBJ databases">
        <authorList>
            <person name="Livingstone P.G."/>
            <person name="Whitworth D.E."/>
        </authorList>
    </citation>
    <scope>NUCLEOTIDE SEQUENCE [LARGE SCALE GENOMIC DNA]</scope>
    <source>
        <strain evidence="2">CA054A</strain>
    </source>
</reference>
<gene>
    <name evidence="1" type="ORF">D7V88_21470</name>
</gene>
<accession>A0A3A8IMH0</accession>
<name>A0A3A8IMH0_9BACT</name>
<dbReference type="AlphaFoldDB" id="A0A3A8IMH0"/>
<keyword evidence="2" id="KW-1185">Reference proteome</keyword>
<evidence type="ECO:0000313" key="2">
    <source>
        <dbReference type="Proteomes" id="UP000268094"/>
    </source>
</evidence>
<protein>
    <submittedName>
        <fullName evidence="1">Uncharacterized protein</fullName>
    </submittedName>
</protein>
<organism evidence="1 2">
    <name type="scientific">Corallococcus terminator</name>
    <dbReference type="NCBI Taxonomy" id="2316733"/>
    <lineage>
        <taxon>Bacteria</taxon>
        <taxon>Pseudomonadati</taxon>
        <taxon>Myxococcota</taxon>
        <taxon>Myxococcia</taxon>
        <taxon>Myxococcales</taxon>
        <taxon>Cystobacterineae</taxon>
        <taxon>Myxococcaceae</taxon>
        <taxon>Corallococcus</taxon>
    </lineage>
</organism>